<dbReference type="Proteomes" id="UP001586593">
    <property type="component" value="Unassembled WGS sequence"/>
</dbReference>
<proteinExistence type="predicted"/>
<accession>A0ABR3VA76</accession>
<dbReference type="EMBL" id="JAZHXJ010002430">
    <property type="protein sequence ID" value="KAL1838740.1"/>
    <property type="molecule type" value="Genomic_DNA"/>
</dbReference>
<comment type="caution">
    <text evidence="3">The sequence shown here is derived from an EMBL/GenBank/DDBJ whole genome shotgun (WGS) entry which is preliminary data.</text>
</comment>
<reference evidence="3 4" key="1">
    <citation type="journal article" date="2024" name="Commun. Biol.">
        <title>Comparative genomic analysis of thermophilic fungi reveals convergent evolutionary adaptations and gene losses.</title>
        <authorList>
            <person name="Steindorff A.S."/>
            <person name="Aguilar-Pontes M.V."/>
            <person name="Robinson A.J."/>
            <person name="Andreopoulos B."/>
            <person name="LaButti K."/>
            <person name="Kuo A."/>
            <person name="Mondo S."/>
            <person name="Riley R."/>
            <person name="Otillar R."/>
            <person name="Haridas S."/>
            <person name="Lipzen A."/>
            <person name="Grimwood J."/>
            <person name="Schmutz J."/>
            <person name="Clum A."/>
            <person name="Reid I.D."/>
            <person name="Moisan M.C."/>
            <person name="Butler G."/>
            <person name="Nguyen T.T.M."/>
            <person name="Dewar K."/>
            <person name="Conant G."/>
            <person name="Drula E."/>
            <person name="Henrissat B."/>
            <person name="Hansel C."/>
            <person name="Singer S."/>
            <person name="Hutchinson M.I."/>
            <person name="de Vries R.P."/>
            <person name="Natvig D.O."/>
            <person name="Powell A.J."/>
            <person name="Tsang A."/>
            <person name="Grigoriev I.V."/>
        </authorList>
    </citation>
    <scope>NUCLEOTIDE SEQUENCE [LARGE SCALE GENOMIC DNA]</scope>
    <source>
        <strain evidence="3 4">ATCC 24622</strain>
    </source>
</reference>
<organism evidence="3 4">
    <name type="scientific">Phialemonium thermophilum</name>
    <dbReference type="NCBI Taxonomy" id="223376"/>
    <lineage>
        <taxon>Eukaryota</taxon>
        <taxon>Fungi</taxon>
        <taxon>Dikarya</taxon>
        <taxon>Ascomycota</taxon>
        <taxon>Pezizomycotina</taxon>
        <taxon>Sordariomycetes</taxon>
        <taxon>Sordariomycetidae</taxon>
        <taxon>Cephalothecales</taxon>
        <taxon>Cephalothecaceae</taxon>
        <taxon>Phialemonium</taxon>
    </lineage>
</organism>
<keyword evidence="4" id="KW-1185">Reference proteome</keyword>
<feature type="chain" id="PRO_5046972368" description="Secreted protein" evidence="2">
    <location>
        <begin position="21"/>
        <end position="193"/>
    </location>
</feature>
<name>A0ABR3VA76_9PEZI</name>
<protein>
    <recommendedName>
        <fullName evidence="5">Secreted protein</fullName>
    </recommendedName>
</protein>
<feature type="signal peptide" evidence="2">
    <location>
        <begin position="1"/>
        <end position="20"/>
    </location>
</feature>
<evidence type="ECO:0000313" key="3">
    <source>
        <dbReference type="EMBL" id="KAL1838740.1"/>
    </source>
</evidence>
<evidence type="ECO:0000256" key="1">
    <source>
        <dbReference type="SAM" id="MobiDB-lite"/>
    </source>
</evidence>
<gene>
    <name evidence="3" type="ORF">VTK73DRAFT_4252</name>
</gene>
<feature type="region of interest" description="Disordered" evidence="1">
    <location>
        <begin position="172"/>
        <end position="193"/>
    </location>
</feature>
<evidence type="ECO:0008006" key="5">
    <source>
        <dbReference type="Google" id="ProtNLM"/>
    </source>
</evidence>
<evidence type="ECO:0000256" key="2">
    <source>
        <dbReference type="SAM" id="SignalP"/>
    </source>
</evidence>
<evidence type="ECO:0000313" key="4">
    <source>
        <dbReference type="Proteomes" id="UP001586593"/>
    </source>
</evidence>
<feature type="compositionally biased region" description="Polar residues" evidence="1">
    <location>
        <begin position="179"/>
        <end position="193"/>
    </location>
</feature>
<sequence length="193" mass="21246">MVVVVVVVVVVWGMAPGGVAYMHCRSQLSDSCSSQRRGSFDDPLAYGLLCVCSAPLAPENRGEPPLFLGRCSSQKRSSMRDPRCSLVQGATRRLLLTGLKGHLGPRPAWPQSLVSCSFPCCRPSFSCWPARRSHWAERAAWQLRRRGVLPVVLDSEKDGRRGLEDYKEGVLCPTRAHSPPQQTENIESITSAI</sequence>
<keyword evidence="2" id="KW-0732">Signal</keyword>